<dbReference type="Ensembl" id="ENSCRFT00000003958.1">
    <property type="protein sequence ID" value="ENSCRFP00000003805.1"/>
    <property type="gene ID" value="ENSCRFG00000003106.1"/>
</dbReference>
<name>A0A8C3NXC5_9PASS</name>
<organism evidence="2 3">
    <name type="scientific">Cyanoderma ruficeps</name>
    <name type="common">rufous-capped babbler</name>
    <dbReference type="NCBI Taxonomy" id="181631"/>
    <lineage>
        <taxon>Eukaryota</taxon>
        <taxon>Metazoa</taxon>
        <taxon>Chordata</taxon>
        <taxon>Craniata</taxon>
        <taxon>Vertebrata</taxon>
        <taxon>Euteleostomi</taxon>
        <taxon>Archelosauria</taxon>
        <taxon>Archosauria</taxon>
        <taxon>Dinosauria</taxon>
        <taxon>Saurischia</taxon>
        <taxon>Theropoda</taxon>
        <taxon>Coelurosauria</taxon>
        <taxon>Aves</taxon>
        <taxon>Neognathae</taxon>
        <taxon>Neoaves</taxon>
        <taxon>Telluraves</taxon>
        <taxon>Australaves</taxon>
        <taxon>Passeriformes</taxon>
        <taxon>Sylvioidea</taxon>
        <taxon>Timaliidae</taxon>
        <taxon>Cyanoderma</taxon>
    </lineage>
</organism>
<feature type="chain" id="PRO_5034505029" evidence="1">
    <location>
        <begin position="19"/>
        <end position="120"/>
    </location>
</feature>
<dbReference type="AlphaFoldDB" id="A0A8C3NXC5"/>
<dbReference type="Proteomes" id="UP000694396">
    <property type="component" value="Unplaced"/>
</dbReference>
<reference evidence="2" key="2">
    <citation type="submission" date="2025-09" db="UniProtKB">
        <authorList>
            <consortium name="Ensembl"/>
        </authorList>
    </citation>
    <scope>IDENTIFICATION</scope>
</reference>
<keyword evidence="3" id="KW-1185">Reference proteome</keyword>
<evidence type="ECO:0000313" key="3">
    <source>
        <dbReference type="Proteomes" id="UP000694396"/>
    </source>
</evidence>
<protein>
    <submittedName>
        <fullName evidence="2">Uncharacterized protein</fullName>
    </submittedName>
</protein>
<feature type="signal peptide" evidence="1">
    <location>
        <begin position="1"/>
        <end position="18"/>
    </location>
</feature>
<sequence length="120" mass="12815">GGFVLVFGGFIPVYPVSGEACPNPEEFIPVLGEFIPVPVGFIPVLGEFIPVPVGFIPVPVGFVPFRGVYPGPGWVRPVSRRFNPSREILPVPAGLSRSRWVYPGSLPVSLGLSRFCPGPS</sequence>
<accession>A0A8C3NXC5</accession>
<keyword evidence="1" id="KW-0732">Signal</keyword>
<evidence type="ECO:0000256" key="1">
    <source>
        <dbReference type="SAM" id="SignalP"/>
    </source>
</evidence>
<reference evidence="2" key="1">
    <citation type="submission" date="2025-08" db="UniProtKB">
        <authorList>
            <consortium name="Ensembl"/>
        </authorList>
    </citation>
    <scope>IDENTIFICATION</scope>
</reference>
<proteinExistence type="predicted"/>
<evidence type="ECO:0000313" key="2">
    <source>
        <dbReference type="Ensembl" id="ENSCRFP00000003805.1"/>
    </source>
</evidence>